<protein>
    <recommendedName>
        <fullName evidence="2">histidine kinase</fullName>
        <ecNumber evidence="2">2.7.13.3</ecNumber>
    </recommendedName>
</protein>
<evidence type="ECO:0000256" key="1">
    <source>
        <dbReference type="ARBA" id="ARBA00000085"/>
    </source>
</evidence>
<dbReference type="AlphaFoldDB" id="A0A7W5BEW4"/>
<evidence type="ECO:0000256" key="2">
    <source>
        <dbReference type="ARBA" id="ARBA00012438"/>
    </source>
</evidence>
<dbReference type="Pfam" id="PF13185">
    <property type="entry name" value="GAF_2"/>
    <property type="match status" value="1"/>
</dbReference>
<keyword evidence="7" id="KW-1185">Reference proteome</keyword>
<reference evidence="6 7" key="1">
    <citation type="submission" date="2020-08" db="EMBL/GenBank/DDBJ databases">
        <title>Genomic Encyclopedia of Type Strains, Phase III (KMG-III): the genomes of soil and plant-associated and newly described type strains.</title>
        <authorList>
            <person name="Whitman W."/>
        </authorList>
    </citation>
    <scope>NUCLEOTIDE SEQUENCE [LARGE SCALE GENOMIC DNA]</scope>
    <source>
        <strain evidence="6 7">CECT 8897</strain>
    </source>
</reference>
<evidence type="ECO:0000313" key="6">
    <source>
        <dbReference type="EMBL" id="MBB3121858.1"/>
    </source>
</evidence>
<dbReference type="PRINTS" id="PR00344">
    <property type="entry name" value="BCTRLSENSOR"/>
</dbReference>
<dbReference type="SMART" id="SM00387">
    <property type="entry name" value="HATPase_c"/>
    <property type="match status" value="1"/>
</dbReference>
<dbReference type="Pfam" id="PF02518">
    <property type="entry name" value="HATPase_c"/>
    <property type="match status" value="1"/>
</dbReference>
<dbReference type="Pfam" id="PF08447">
    <property type="entry name" value="PAS_3"/>
    <property type="match status" value="1"/>
</dbReference>
<dbReference type="InterPro" id="IPR029016">
    <property type="entry name" value="GAF-like_dom_sf"/>
</dbReference>
<dbReference type="PROSITE" id="PS50109">
    <property type="entry name" value="HIS_KIN"/>
    <property type="match status" value="1"/>
</dbReference>
<dbReference type="SMART" id="SM00065">
    <property type="entry name" value="GAF"/>
    <property type="match status" value="1"/>
</dbReference>
<dbReference type="CDD" id="cd00130">
    <property type="entry name" value="PAS"/>
    <property type="match status" value="1"/>
</dbReference>
<dbReference type="SMART" id="SM00091">
    <property type="entry name" value="PAS"/>
    <property type="match status" value="1"/>
</dbReference>
<dbReference type="SUPFAM" id="SSF55785">
    <property type="entry name" value="PYP-like sensor domain (PAS domain)"/>
    <property type="match status" value="1"/>
</dbReference>
<sequence>MGALEVIDTRTLTVADEVAHKWQGILDLIARLVNVPAALIMKVEPPQIKVFLSSQSAGNPYEEHELAPLGTGLYCETVMAKRAPLLVPNALTDRDWCENPDIKLGMISYMGLPLVWPNDHVFGTICVLDKQENAYSTTFLQLLQQFRGIVETDLKQIYETQRRSFEDAALRADEAERVRREFIQLRAGEQRALAALQESERRWHFALEGAGDGVWDWDLPKDTVFYSKRCIELLGLPPERAVHRFGEWQQYIHPEDLAAAMAAIDTCLQSPAATFASEHRFRVQGKWEWLLVRGMVVGRNALGQPLRMIGTCSNITLRKQAQVDLLALNEHLEERVAERSAELQKAMEQIAITEKMASLGRLVAGIAHELNTPVGNAVLTSSTLVEWIGQLERQAASKQLTHSALDDFLHQGKAACELIERNATRASNLIASFKQIAVDQSTQQRRAFELHQAVHDVVAALGPSLRRARIELQLDVAPGIAMDSYPGHIEQIIANLAANSITHAFAGKDEERRVRLSASASEDEVELVYEDNGCGIDPAIQPHVFEPFYTTRLGQGSNGLGLSIVHNIAQAVLKGSIHLDSAPGQGVRFSFRLPRRLA</sequence>
<keyword evidence="3" id="KW-0597">Phosphoprotein</keyword>
<dbReference type="InterPro" id="IPR035965">
    <property type="entry name" value="PAS-like_dom_sf"/>
</dbReference>
<dbReference type="InterPro" id="IPR004358">
    <property type="entry name" value="Sig_transdc_His_kin-like_C"/>
</dbReference>
<dbReference type="CDD" id="cd00082">
    <property type="entry name" value="HisKA"/>
    <property type="match status" value="1"/>
</dbReference>
<dbReference type="InterPro" id="IPR003594">
    <property type="entry name" value="HATPase_dom"/>
</dbReference>
<proteinExistence type="predicted"/>
<dbReference type="PANTHER" id="PTHR43065">
    <property type="entry name" value="SENSOR HISTIDINE KINASE"/>
    <property type="match status" value="1"/>
</dbReference>
<dbReference type="EC" id="2.7.13.3" evidence="2"/>
<feature type="domain" description="PAS" evidence="5">
    <location>
        <begin position="199"/>
        <end position="271"/>
    </location>
</feature>
<dbReference type="InterPro" id="IPR036097">
    <property type="entry name" value="HisK_dim/P_sf"/>
</dbReference>
<gene>
    <name evidence="6" type="ORF">FHS03_004950</name>
</gene>
<dbReference type="InterPro" id="IPR005467">
    <property type="entry name" value="His_kinase_dom"/>
</dbReference>
<evidence type="ECO:0000259" key="5">
    <source>
        <dbReference type="PROSITE" id="PS50112"/>
    </source>
</evidence>
<feature type="domain" description="Histidine kinase" evidence="4">
    <location>
        <begin position="365"/>
        <end position="597"/>
    </location>
</feature>
<dbReference type="Gene3D" id="3.30.450.40">
    <property type="match status" value="1"/>
</dbReference>
<dbReference type="Gene3D" id="1.10.287.130">
    <property type="match status" value="1"/>
</dbReference>
<dbReference type="Proteomes" id="UP000541535">
    <property type="component" value="Unassembled WGS sequence"/>
</dbReference>
<evidence type="ECO:0000256" key="3">
    <source>
        <dbReference type="ARBA" id="ARBA00022553"/>
    </source>
</evidence>
<dbReference type="InterPro" id="IPR003661">
    <property type="entry name" value="HisK_dim/P_dom"/>
</dbReference>
<comment type="caution">
    <text evidence="6">The sequence shown here is derived from an EMBL/GenBank/DDBJ whole genome shotgun (WGS) entry which is preliminary data.</text>
</comment>
<dbReference type="RefSeq" id="WP_183443550.1">
    <property type="nucleotide sequence ID" value="NZ_JACHXD010000021.1"/>
</dbReference>
<dbReference type="PROSITE" id="PS50112">
    <property type="entry name" value="PAS"/>
    <property type="match status" value="1"/>
</dbReference>
<dbReference type="EMBL" id="JACHXD010000021">
    <property type="protein sequence ID" value="MBB3121858.1"/>
    <property type="molecule type" value="Genomic_DNA"/>
</dbReference>
<dbReference type="CDD" id="cd00075">
    <property type="entry name" value="HATPase"/>
    <property type="match status" value="1"/>
</dbReference>
<dbReference type="NCBIfam" id="TIGR00229">
    <property type="entry name" value="sensory_box"/>
    <property type="match status" value="1"/>
</dbReference>
<dbReference type="PANTHER" id="PTHR43065:SF47">
    <property type="match status" value="1"/>
</dbReference>
<accession>A0A7W5BEW4</accession>
<dbReference type="InterPro" id="IPR000014">
    <property type="entry name" value="PAS"/>
</dbReference>
<evidence type="ECO:0000259" key="4">
    <source>
        <dbReference type="PROSITE" id="PS50109"/>
    </source>
</evidence>
<dbReference type="Gene3D" id="3.30.565.10">
    <property type="entry name" value="Histidine kinase-like ATPase, C-terminal domain"/>
    <property type="match status" value="1"/>
</dbReference>
<organism evidence="6 7">
    <name type="scientific">Pseudoduganella violacea</name>
    <dbReference type="NCBI Taxonomy" id="1715466"/>
    <lineage>
        <taxon>Bacteria</taxon>
        <taxon>Pseudomonadati</taxon>
        <taxon>Pseudomonadota</taxon>
        <taxon>Betaproteobacteria</taxon>
        <taxon>Burkholderiales</taxon>
        <taxon>Oxalobacteraceae</taxon>
        <taxon>Telluria group</taxon>
        <taxon>Pseudoduganella</taxon>
    </lineage>
</organism>
<dbReference type="Gene3D" id="3.30.450.20">
    <property type="entry name" value="PAS domain"/>
    <property type="match status" value="1"/>
</dbReference>
<name>A0A7W5BEW4_9BURK</name>
<dbReference type="InterPro" id="IPR013655">
    <property type="entry name" value="PAS_fold_3"/>
</dbReference>
<dbReference type="SUPFAM" id="SSF55781">
    <property type="entry name" value="GAF domain-like"/>
    <property type="match status" value="1"/>
</dbReference>
<dbReference type="SUPFAM" id="SSF47384">
    <property type="entry name" value="Homodimeric domain of signal transducing histidine kinase"/>
    <property type="match status" value="1"/>
</dbReference>
<comment type="catalytic activity">
    <reaction evidence="1">
        <text>ATP + protein L-histidine = ADP + protein N-phospho-L-histidine.</text>
        <dbReference type="EC" id="2.7.13.3"/>
    </reaction>
</comment>
<dbReference type="InterPro" id="IPR036890">
    <property type="entry name" value="HATPase_C_sf"/>
</dbReference>
<dbReference type="SUPFAM" id="SSF55874">
    <property type="entry name" value="ATPase domain of HSP90 chaperone/DNA topoisomerase II/histidine kinase"/>
    <property type="match status" value="1"/>
</dbReference>
<evidence type="ECO:0000313" key="7">
    <source>
        <dbReference type="Proteomes" id="UP000541535"/>
    </source>
</evidence>
<dbReference type="InterPro" id="IPR003018">
    <property type="entry name" value="GAF"/>
</dbReference>
<dbReference type="GO" id="GO:0000155">
    <property type="term" value="F:phosphorelay sensor kinase activity"/>
    <property type="evidence" value="ECO:0007669"/>
    <property type="project" value="InterPro"/>
</dbReference>